<dbReference type="InterPro" id="IPR036291">
    <property type="entry name" value="NAD(P)-bd_dom_sf"/>
</dbReference>
<dbReference type="PRINTS" id="PR00081">
    <property type="entry name" value="GDHRDH"/>
</dbReference>
<proteinExistence type="inferred from homology"/>
<dbReference type="PANTHER" id="PTHR43639">
    <property type="entry name" value="OXIDOREDUCTASE, SHORT-CHAIN DEHYDROGENASE/REDUCTASE FAMILY (AFU_ORTHOLOGUE AFUA_5G02870)"/>
    <property type="match status" value="1"/>
</dbReference>
<dbReference type="Gene3D" id="3.40.50.720">
    <property type="entry name" value="NAD(P)-binding Rossmann-like Domain"/>
    <property type="match status" value="2"/>
</dbReference>
<gene>
    <name evidence="4" type="ORF">EDB81DRAFT_838201</name>
</gene>
<keyword evidence="2" id="KW-0521">NADP</keyword>
<comment type="similarity">
    <text evidence="1">Belongs to the short-chain dehydrogenases/reductases (SDR) family.</text>
</comment>
<dbReference type="Proteomes" id="UP000738349">
    <property type="component" value="Unassembled WGS sequence"/>
</dbReference>
<dbReference type="SUPFAM" id="SSF51735">
    <property type="entry name" value="NAD(P)-binding Rossmann-fold domains"/>
    <property type="match status" value="1"/>
</dbReference>
<keyword evidence="3" id="KW-0560">Oxidoreductase</keyword>
<sequence>MTLITSHSQGFGRGILETFVREGGSVLGMDAQAKDGAVEGYTENQAYQIQGNVTEETSCRRALETSISHFGKVPSIVVHNAGCGPANKTSCNVLILEMKKNGPGSIVVISSEFSIRPGPRQAWYCATNAGISAATKAMALYPIGHLVEPLDVANAARFLAKPASSIISGIAVFVNGAKIV</sequence>
<protein>
    <submittedName>
        <fullName evidence="4">Uncharacterized protein</fullName>
    </submittedName>
</protein>
<dbReference type="PANTHER" id="PTHR43639:SF1">
    <property type="entry name" value="SHORT-CHAIN DEHYDROGENASE_REDUCTASE FAMILY PROTEIN"/>
    <property type="match status" value="1"/>
</dbReference>
<comment type="caution">
    <text evidence="4">The sequence shown here is derived from an EMBL/GenBank/DDBJ whole genome shotgun (WGS) entry which is preliminary data.</text>
</comment>
<keyword evidence="5" id="KW-1185">Reference proteome</keyword>
<dbReference type="AlphaFoldDB" id="A0A9P9FK87"/>
<evidence type="ECO:0000256" key="2">
    <source>
        <dbReference type="ARBA" id="ARBA00022857"/>
    </source>
</evidence>
<dbReference type="Pfam" id="PF00106">
    <property type="entry name" value="adh_short"/>
    <property type="match status" value="2"/>
</dbReference>
<evidence type="ECO:0000313" key="5">
    <source>
        <dbReference type="Proteomes" id="UP000738349"/>
    </source>
</evidence>
<dbReference type="GO" id="GO:0016491">
    <property type="term" value="F:oxidoreductase activity"/>
    <property type="evidence" value="ECO:0007669"/>
    <property type="project" value="UniProtKB-KW"/>
</dbReference>
<evidence type="ECO:0000313" key="4">
    <source>
        <dbReference type="EMBL" id="KAH7165439.1"/>
    </source>
</evidence>
<dbReference type="EMBL" id="JAGMUV010000003">
    <property type="protein sequence ID" value="KAH7165439.1"/>
    <property type="molecule type" value="Genomic_DNA"/>
</dbReference>
<reference evidence="4" key="1">
    <citation type="journal article" date="2021" name="Nat. Commun.">
        <title>Genetic determinants of endophytism in the Arabidopsis root mycobiome.</title>
        <authorList>
            <person name="Mesny F."/>
            <person name="Miyauchi S."/>
            <person name="Thiergart T."/>
            <person name="Pickel B."/>
            <person name="Atanasova L."/>
            <person name="Karlsson M."/>
            <person name="Huettel B."/>
            <person name="Barry K.W."/>
            <person name="Haridas S."/>
            <person name="Chen C."/>
            <person name="Bauer D."/>
            <person name="Andreopoulos W."/>
            <person name="Pangilinan J."/>
            <person name="LaButti K."/>
            <person name="Riley R."/>
            <person name="Lipzen A."/>
            <person name="Clum A."/>
            <person name="Drula E."/>
            <person name="Henrissat B."/>
            <person name="Kohler A."/>
            <person name="Grigoriev I.V."/>
            <person name="Martin F.M."/>
            <person name="Hacquard S."/>
        </authorList>
    </citation>
    <scope>NUCLEOTIDE SEQUENCE</scope>
    <source>
        <strain evidence="4">MPI-CAGE-AT-0147</strain>
    </source>
</reference>
<evidence type="ECO:0000256" key="3">
    <source>
        <dbReference type="ARBA" id="ARBA00023002"/>
    </source>
</evidence>
<dbReference type="InterPro" id="IPR002347">
    <property type="entry name" value="SDR_fam"/>
</dbReference>
<evidence type="ECO:0000256" key="1">
    <source>
        <dbReference type="ARBA" id="ARBA00006484"/>
    </source>
</evidence>
<dbReference type="OrthoDB" id="294295at2759"/>
<accession>A0A9P9FK87</accession>
<organism evidence="4 5">
    <name type="scientific">Dactylonectria macrodidyma</name>
    <dbReference type="NCBI Taxonomy" id="307937"/>
    <lineage>
        <taxon>Eukaryota</taxon>
        <taxon>Fungi</taxon>
        <taxon>Dikarya</taxon>
        <taxon>Ascomycota</taxon>
        <taxon>Pezizomycotina</taxon>
        <taxon>Sordariomycetes</taxon>
        <taxon>Hypocreomycetidae</taxon>
        <taxon>Hypocreales</taxon>
        <taxon>Nectriaceae</taxon>
        <taxon>Dactylonectria</taxon>
    </lineage>
</organism>
<name>A0A9P9FK87_9HYPO</name>